<feature type="domain" description="Creatinase N-terminal" evidence="4">
    <location>
        <begin position="13"/>
        <end position="129"/>
    </location>
</feature>
<dbReference type="PANTHER" id="PTHR46112:SF3">
    <property type="entry name" value="AMINOPEPTIDASE YPDF"/>
    <property type="match status" value="1"/>
</dbReference>
<dbReference type="Pfam" id="PF00557">
    <property type="entry name" value="Peptidase_M24"/>
    <property type="match status" value="1"/>
</dbReference>
<dbReference type="InterPro" id="IPR036005">
    <property type="entry name" value="Creatinase/aminopeptidase-like"/>
</dbReference>
<dbReference type="eggNOG" id="COG0006">
    <property type="taxonomic scope" value="Bacteria"/>
</dbReference>
<gene>
    <name evidence="5" type="ordered locus">Ethha_0218</name>
</gene>
<accession>E6U6S2</accession>
<name>E6U6S2_ETHHY</name>
<dbReference type="KEGG" id="eha:Ethha_0218"/>
<evidence type="ECO:0000259" key="4">
    <source>
        <dbReference type="Pfam" id="PF01321"/>
    </source>
</evidence>
<dbReference type="GO" id="GO:0004177">
    <property type="term" value="F:aminopeptidase activity"/>
    <property type="evidence" value="ECO:0007669"/>
    <property type="project" value="UniProtKB-ARBA"/>
</dbReference>
<dbReference type="Gene3D" id="3.90.230.10">
    <property type="entry name" value="Creatinase/methionine aminopeptidase superfamily"/>
    <property type="match status" value="1"/>
</dbReference>
<dbReference type="HOGENOM" id="CLU_017266_4_0_9"/>
<evidence type="ECO:0000259" key="3">
    <source>
        <dbReference type="Pfam" id="PF00557"/>
    </source>
</evidence>
<dbReference type="Proteomes" id="UP000001551">
    <property type="component" value="Chromosome"/>
</dbReference>
<feature type="domain" description="Peptidase M24" evidence="3">
    <location>
        <begin position="138"/>
        <end position="339"/>
    </location>
</feature>
<evidence type="ECO:0000256" key="2">
    <source>
        <dbReference type="ARBA" id="ARBA00022801"/>
    </source>
</evidence>
<dbReference type="InterPro" id="IPR001714">
    <property type="entry name" value="Pept_M24_MAP"/>
</dbReference>
<dbReference type="InterPro" id="IPR050659">
    <property type="entry name" value="Peptidase_M24B"/>
</dbReference>
<dbReference type="InterPro" id="IPR000587">
    <property type="entry name" value="Creatinase_N"/>
</dbReference>
<dbReference type="CDD" id="cd01092">
    <property type="entry name" value="APP-like"/>
    <property type="match status" value="1"/>
</dbReference>
<protein>
    <submittedName>
        <fullName evidence="5">Peptidase M24</fullName>
    </submittedName>
</protein>
<evidence type="ECO:0000256" key="1">
    <source>
        <dbReference type="ARBA" id="ARBA00022723"/>
    </source>
</evidence>
<dbReference type="Gene3D" id="3.40.350.10">
    <property type="entry name" value="Creatinase/prolidase N-terminal domain"/>
    <property type="match status" value="1"/>
</dbReference>
<dbReference type="SUPFAM" id="SSF55920">
    <property type="entry name" value="Creatinase/aminopeptidase"/>
    <property type="match status" value="1"/>
</dbReference>
<dbReference type="InterPro" id="IPR000994">
    <property type="entry name" value="Pept_M24"/>
</dbReference>
<sequence>MEHCTALMQALPEGIDAGLVLSEHNRRYLTGFAATDGILLVGRARAVLLADSRYIEAAREGAKGCEVELLKDAAMQMGAFFKAEGVRTAGIEAKELPVADLNRFRKLFPDITFDEGNAFNDAILRLRMIKSPEELDVIRRAQQITDDAYKHILPFLKPGAAEHDIALEIEYFMRQNGASGPSFGLIVVSGENSSRPHGVPGARRLQPGDFITMDTGAIVDGYCSDMTRTVALGFVTDEMRKVYETVLAAQLAAEQELAPGKTGSEVDQIARGIIYGAGYEGCFGHGLGHSVGLQIHEEPRLSPACHETLQAGMMMTIEPGIYLEGRFGVRIEDLAVLTDGGCEILTQSPKELLVL</sequence>
<dbReference type="GO" id="GO:0008235">
    <property type="term" value="F:metalloexopeptidase activity"/>
    <property type="evidence" value="ECO:0007669"/>
    <property type="project" value="UniProtKB-ARBA"/>
</dbReference>
<dbReference type="RefSeq" id="WP_013484186.1">
    <property type="nucleotide sequence ID" value="NC_014828.1"/>
</dbReference>
<dbReference type="MEROPS" id="M24.008"/>
<dbReference type="PRINTS" id="PR00599">
    <property type="entry name" value="MAPEPTIDASE"/>
</dbReference>
<evidence type="ECO:0000313" key="6">
    <source>
        <dbReference type="Proteomes" id="UP000001551"/>
    </source>
</evidence>
<dbReference type="AlphaFoldDB" id="E6U6S2"/>
<reference evidence="5 6" key="1">
    <citation type="submission" date="2010-12" db="EMBL/GenBank/DDBJ databases">
        <title>Complete sequence of Ethanoligenens harbinense YUAN-3.</title>
        <authorList>
            <person name="Lucas S."/>
            <person name="Copeland A."/>
            <person name="Lapidus A."/>
            <person name="Cheng J.-F."/>
            <person name="Bruce D."/>
            <person name="Goodwin L."/>
            <person name="Pitluck S."/>
            <person name="Chertkov O."/>
            <person name="Misra M."/>
            <person name="Detter J.C."/>
            <person name="Han C."/>
            <person name="Tapia R."/>
            <person name="Land M."/>
            <person name="Hauser L."/>
            <person name="Jeffries C."/>
            <person name="Kyrpides N."/>
            <person name="Ivanova N."/>
            <person name="Mikhailova N."/>
            <person name="Wang A."/>
            <person name="Mouttaki H."/>
            <person name="He Z."/>
            <person name="Zhou J."/>
            <person name="Hemme C.L."/>
            <person name="Woyke T."/>
        </authorList>
    </citation>
    <scope>NUCLEOTIDE SEQUENCE [LARGE SCALE GENOMIC DNA]</scope>
    <source>
        <strain evidence="6">DSM 18485 / JCM 12961 / CGMCC 1.5033 / YUAN-3</strain>
    </source>
</reference>
<dbReference type="PROSITE" id="PS00491">
    <property type="entry name" value="PROLINE_PEPTIDASE"/>
    <property type="match status" value="1"/>
</dbReference>
<dbReference type="InterPro" id="IPR001131">
    <property type="entry name" value="Peptidase_M24B_aminopep-P_CS"/>
</dbReference>
<proteinExistence type="predicted"/>
<dbReference type="SUPFAM" id="SSF53092">
    <property type="entry name" value="Creatinase/prolidase N-terminal domain"/>
    <property type="match status" value="1"/>
</dbReference>
<keyword evidence="2" id="KW-0378">Hydrolase</keyword>
<dbReference type="Pfam" id="PF01321">
    <property type="entry name" value="Creatinase_N"/>
    <property type="match status" value="1"/>
</dbReference>
<keyword evidence="1" id="KW-0479">Metal-binding</keyword>
<keyword evidence="6" id="KW-1185">Reference proteome</keyword>
<dbReference type="InterPro" id="IPR029149">
    <property type="entry name" value="Creatin/AminoP/Spt16_N"/>
</dbReference>
<organism evidence="5 6">
    <name type="scientific">Ethanoligenens harbinense (strain DSM 18485 / JCM 12961 / CGMCC 1.5033 / YUAN-3)</name>
    <dbReference type="NCBI Taxonomy" id="663278"/>
    <lineage>
        <taxon>Bacteria</taxon>
        <taxon>Bacillati</taxon>
        <taxon>Bacillota</taxon>
        <taxon>Clostridia</taxon>
        <taxon>Eubacteriales</taxon>
        <taxon>Oscillospiraceae</taxon>
        <taxon>Ethanoligenens</taxon>
    </lineage>
</organism>
<dbReference type="PANTHER" id="PTHR46112">
    <property type="entry name" value="AMINOPEPTIDASE"/>
    <property type="match status" value="1"/>
</dbReference>
<evidence type="ECO:0000313" key="5">
    <source>
        <dbReference type="EMBL" id="ADU25805.1"/>
    </source>
</evidence>
<dbReference type="GO" id="GO:0046872">
    <property type="term" value="F:metal ion binding"/>
    <property type="evidence" value="ECO:0007669"/>
    <property type="project" value="UniProtKB-KW"/>
</dbReference>
<dbReference type="EMBL" id="CP002400">
    <property type="protein sequence ID" value="ADU25805.1"/>
    <property type="molecule type" value="Genomic_DNA"/>
</dbReference>
<dbReference type="STRING" id="663278.Ethha_0218"/>